<dbReference type="AlphaFoldDB" id="A0AAE0JZ41"/>
<dbReference type="InterPro" id="IPR009057">
    <property type="entry name" value="Homeodomain-like_sf"/>
</dbReference>
<gene>
    <name evidence="2" type="ORF">B0T24DRAFT_681871</name>
</gene>
<evidence type="ECO:0000313" key="2">
    <source>
        <dbReference type="EMBL" id="KAK3366665.1"/>
    </source>
</evidence>
<proteinExistence type="predicted"/>
<evidence type="ECO:0000313" key="3">
    <source>
        <dbReference type="Proteomes" id="UP001287356"/>
    </source>
</evidence>
<keyword evidence="3" id="KW-1185">Reference proteome</keyword>
<feature type="domain" description="ARS-binding protein 1 N-terminal" evidence="1">
    <location>
        <begin position="50"/>
        <end position="96"/>
    </location>
</feature>
<dbReference type="InterPro" id="IPR041188">
    <property type="entry name" value="HTH_ABP1_N"/>
</dbReference>
<organism evidence="2 3">
    <name type="scientific">Lasiosphaeria ovina</name>
    <dbReference type="NCBI Taxonomy" id="92902"/>
    <lineage>
        <taxon>Eukaryota</taxon>
        <taxon>Fungi</taxon>
        <taxon>Dikarya</taxon>
        <taxon>Ascomycota</taxon>
        <taxon>Pezizomycotina</taxon>
        <taxon>Sordariomycetes</taxon>
        <taxon>Sordariomycetidae</taxon>
        <taxon>Sordariales</taxon>
        <taxon>Lasiosphaeriaceae</taxon>
        <taxon>Lasiosphaeria</taxon>
    </lineage>
</organism>
<name>A0AAE0JZ41_9PEZI</name>
<reference evidence="2" key="1">
    <citation type="journal article" date="2023" name="Mol. Phylogenet. Evol.">
        <title>Genome-scale phylogeny and comparative genomics of the fungal order Sordariales.</title>
        <authorList>
            <person name="Hensen N."/>
            <person name="Bonometti L."/>
            <person name="Westerberg I."/>
            <person name="Brannstrom I.O."/>
            <person name="Guillou S."/>
            <person name="Cros-Aarteil S."/>
            <person name="Calhoun S."/>
            <person name="Haridas S."/>
            <person name="Kuo A."/>
            <person name="Mondo S."/>
            <person name="Pangilinan J."/>
            <person name="Riley R."/>
            <person name="LaButti K."/>
            <person name="Andreopoulos B."/>
            <person name="Lipzen A."/>
            <person name="Chen C."/>
            <person name="Yan M."/>
            <person name="Daum C."/>
            <person name="Ng V."/>
            <person name="Clum A."/>
            <person name="Steindorff A."/>
            <person name="Ohm R.A."/>
            <person name="Martin F."/>
            <person name="Silar P."/>
            <person name="Natvig D.O."/>
            <person name="Lalanne C."/>
            <person name="Gautier V."/>
            <person name="Ament-Velasquez S.L."/>
            <person name="Kruys A."/>
            <person name="Hutchinson M.I."/>
            <person name="Powell A.J."/>
            <person name="Barry K."/>
            <person name="Miller A.N."/>
            <person name="Grigoriev I.V."/>
            <person name="Debuchy R."/>
            <person name="Gladieux P."/>
            <person name="Hiltunen Thoren M."/>
            <person name="Johannesson H."/>
        </authorList>
    </citation>
    <scope>NUCLEOTIDE SEQUENCE</scope>
    <source>
        <strain evidence="2">CBS 958.72</strain>
    </source>
</reference>
<evidence type="ECO:0000259" key="1">
    <source>
        <dbReference type="Pfam" id="PF18107"/>
    </source>
</evidence>
<dbReference type="Pfam" id="PF18107">
    <property type="entry name" value="HTH_ABP1_N"/>
    <property type="match status" value="1"/>
</dbReference>
<reference evidence="2" key="2">
    <citation type="submission" date="2023-06" db="EMBL/GenBank/DDBJ databases">
        <authorList>
            <consortium name="Lawrence Berkeley National Laboratory"/>
            <person name="Haridas S."/>
            <person name="Hensen N."/>
            <person name="Bonometti L."/>
            <person name="Westerberg I."/>
            <person name="Brannstrom I.O."/>
            <person name="Guillou S."/>
            <person name="Cros-Aarteil S."/>
            <person name="Calhoun S."/>
            <person name="Kuo A."/>
            <person name="Mondo S."/>
            <person name="Pangilinan J."/>
            <person name="Riley R."/>
            <person name="Labutti K."/>
            <person name="Andreopoulos B."/>
            <person name="Lipzen A."/>
            <person name="Chen C."/>
            <person name="Yanf M."/>
            <person name="Daum C."/>
            <person name="Ng V."/>
            <person name="Clum A."/>
            <person name="Steindorff A."/>
            <person name="Ohm R."/>
            <person name="Martin F."/>
            <person name="Silar P."/>
            <person name="Natvig D."/>
            <person name="Lalanne C."/>
            <person name="Gautier V."/>
            <person name="Ament-Velasquez S.L."/>
            <person name="Kruys A."/>
            <person name="Hutchinson M.I."/>
            <person name="Powell A.J."/>
            <person name="Barry K."/>
            <person name="Miller A.N."/>
            <person name="Grigoriev I.V."/>
            <person name="Debuchy R."/>
            <person name="Gladieux P."/>
            <person name="Thoren M.H."/>
            <person name="Johannesson H."/>
        </authorList>
    </citation>
    <scope>NUCLEOTIDE SEQUENCE</scope>
    <source>
        <strain evidence="2">CBS 958.72</strain>
    </source>
</reference>
<dbReference type="EMBL" id="JAULSN010000007">
    <property type="protein sequence ID" value="KAK3366665.1"/>
    <property type="molecule type" value="Genomic_DNA"/>
</dbReference>
<dbReference type="SUPFAM" id="SSF46689">
    <property type="entry name" value="Homeodomain-like"/>
    <property type="match status" value="1"/>
</dbReference>
<sequence length="149" mass="17265">MMSPGLRDIFVQTICRKIGEPVDGAIEEAERVAREEAERRAREEADSNLIRKYAAQNPLLQQHEIAAWVTREFGHNISQSKICETLKPKYAFLDKKTFARGVDLMEDFRFLKKPSFSHGWLEDFKRRYKIKQYKQSGQAASADIEGARE</sequence>
<protein>
    <recommendedName>
        <fullName evidence="1">ARS-binding protein 1 N-terminal domain-containing protein</fullName>
    </recommendedName>
</protein>
<comment type="caution">
    <text evidence="2">The sequence shown here is derived from an EMBL/GenBank/DDBJ whole genome shotgun (WGS) entry which is preliminary data.</text>
</comment>
<dbReference type="Proteomes" id="UP001287356">
    <property type="component" value="Unassembled WGS sequence"/>
</dbReference>
<dbReference type="Gene3D" id="1.10.10.60">
    <property type="entry name" value="Homeodomain-like"/>
    <property type="match status" value="1"/>
</dbReference>
<accession>A0AAE0JZ41</accession>